<keyword evidence="2" id="KW-0560">Oxidoreductase</keyword>
<evidence type="ECO:0000256" key="2">
    <source>
        <dbReference type="ARBA" id="ARBA00023002"/>
    </source>
</evidence>
<evidence type="ECO:0000256" key="1">
    <source>
        <dbReference type="ARBA" id="ARBA00022723"/>
    </source>
</evidence>
<accession>A0A6V8MHZ9</accession>
<protein>
    <recommendedName>
        <fullName evidence="4">Plastocyanin-like domain-containing protein</fullName>
    </recommendedName>
</protein>
<dbReference type="GO" id="GO:0030246">
    <property type="term" value="F:carbohydrate binding"/>
    <property type="evidence" value="ECO:0007669"/>
    <property type="project" value="InterPro"/>
</dbReference>
<dbReference type="InterPro" id="IPR013784">
    <property type="entry name" value="Carb-bd-like_fold"/>
</dbReference>
<keyword evidence="1" id="KW-0479">Metal-binding</keyword>
<feature type="domain" description="Plastocyanin-like" evidence="4">
    <location>
        <begin position="98"/>
        <end position="189"/>
    </location>
</feature>
<organism evidence="5 6">
    <name type="scientific">Geomonas silvestris</name>
    <dbReference type="NCBI Taxonomy" id="2740184"/>
    <lineage>
        <taxon>Bacteria</taxon>
        <taxon>Pseudomonadati</taxon>
        <taxon>Thermodesulfobacteriota</taxon>
        <taxon>Desulfuromonadia</taxon>
        <taxon>Geobacterales</taxon>
        <taxon>Geobacteraceae</taxon>
        <taxon>Geomonas</taxon>
    </lineage>
</organism>
<dbReference type="Gene3D" id="2.60.40.1120">
    <property type="entry name" value="Carboxypeptidase-like, regulatory domain"/>
    <property type="match status" value="1"/>
</dbReference>
<dbReference type="PANTHER" id="PTHR11709:SF394">
    <property type="entry name" value="FI03373P-RELATED"/>
    <property type="match status" value="1"/>
</dbReference>
<dbReference type="Pfam" id="PF07732">
    <property type="entry name" value="Cu-oxidase_3"/>
    <property type="match status" value="1"/>
</dbReference>
<dbReference type="InterPro" id="IPR011707">
    <property type="entry name" value="Cu-oxidase-like_N"/>
</dbReference>
<evidence type="ECO:0000313" key="5">
    <source>
        <dbReference type="EMBL" id="GFO59630.1"/>
    </source>
</evidence>
<keyword evidence="6" id="KW-1185">Reference proteome</keyword>
<dbReference type="Proteomes" id="UP000556026">
    <property type="component" value="Unassembled WGS sequence"/>
</dbReference>
<keyword evidence="3" id="KW-0186">Copper</keyword>
<dbReference type="InterPro" id="IPR045087">
    <property type="entry name" value="Cu-oxidase_fam"/>
</dbReference>
<comment type="caution">
    <text evidence="5">The sequence shown here is derived from an EMBL/GenBank/DDBJ whole genome shotgun (WGS) entry which is preliminary data.</text>
</comment>
<dbReference type="GO" id="GO:0016491">
    <property type="term" value="F:oxidoreductase activity"/>
    <property type="evidence" value="ECO:0007669"/>
    <property type="project" value="UniProtKB-KW"/>
</dbReference>
<evidence type="ECO:0000256" key="3">
    <source>
        <dbReference type="ARBA" id="ARBA00023008"/>
    </source>
</evidence>
<sequence length="732" mass="78752">MSVQNPKYAIARWSVVGMEGMWSKMFDPPTESPVTPELLAPTNPVPEVMAAAGYQNPPATPHTVQRDLLHGLKMPTWDGKKQLFFMTFADNDNPAAKQGTYPGPTIRIPRGVVYHAETSAKGPPPHTIHWHGIEPTPMNDGVGHCSMELGQYTYQWQPNFIGFYFYHCHRNTMQHFEFGLFGAMLIEPPDAYFATQVLGVDTAPIGHCRDGKRRTAANLADFPQFPGFNGNLLTDPDPWTGDPQLKFPSDPHAMTVPYDVEALWVLDDRDSVWSDLAPNARQTYPQHGIKPGINDNFHGHAGALAQPGDFFAFNDFNPDYWFVTGIPVPALKGGTGTIVANAEIPPELNSGVSGTQIPINAQVGQTILVRCLDAAYNSLRVTFPVNVVIIAWDGRALGQPPFGFNEAYLVPAGTTIHMSTARRFDALIRVNAPFTGYAVAEFINTRSQIPGESEEVLMTCRIPINIGGTPQQAPTFTAFGRLLDPLGLPLAGASITVNPKSQGGSAPVAVVSDAGGNFQVPGLINSSYEITPSLAGFSFAPASRIITVNDQNVKAQNFSASAAVGTVSVAPSRTSPQPPGLPGGITFSADVQGGSGPFEYQFWLVNGADKTLMRDFAANPKWNWDTLVSAAGSFTIEVHVRQVGATLASAEKTASIDFALAGQPPTFTPNSYNIQEALDALRIEVGLKNPTNAELARYDVAPLLNGIAKPDGKIDLADVLEILRMAVGLAPL</sequence>
<dbReference type="SUPFAM" id="SSF49503">
    <property type="entry name" value="Cupredoxins"/>
    <property type="match status" value="1"/>
</dbReference>
<dbReference type="EMBL" id="BLXX01000005">
    <property type="protein sequence ID" value="GFO59630.1"/>
    <property type="molecule type" value="Genomic_DNA"/>
</dbReference>
<evidence type="ECO:0000313" key="6">
    <source>
        <dbReference type="Proteomes" id="UP000556026"/>
    </source>
</evidence>
<reference evidence="6" key="1">
    <citation type="submission" date="2020-06" db="EMBL/GenBank/DDBJ databases">
        <title>Draft genomic sequence of Geomonas sp. Red330.</title>
        <authorList>
            <person name="Itoh H."/>
            <person name="Zhenxing X."/>
            <person name="Ushijima N."/>
            <person name="Masuda Y."/>
            <person name="Shiratori Y."/>
            <person name="Senoo K."/>
        </authorList>
    </citation>
    <scope>NUCLEOTIDE SEQUENCE [LARGE SCALE GENOMIC DNA]</scope>
    <source>
        <strain evidence="6">Red330</strain>
    </source>
</reference>
<gene>
    <name evidence="5" type="ORF">GMST_19550</name>
</gene>
<dbReference type="Gene3D" id="2.60.40.420">
    <property type="entry name" value="Cupredoxins - blue copper proteins"/>
    <property type="match status" value="1"/>
</dbReference>
<name>A0A6V8MHZ9_9BACT</name>
<dbReference type="InterPro" id="IPR008972">
    <property type="entry name" value="Cupredoxin"/>
</dbReference>
<dbReference type="PANTHER" id="PTHR11709">
    <property type="entry name" value="MULTI-COPPER OXIDASE"/>
    <property type="match status" value="1"/>
</dbReference>
<dbReference type="SUPFAM" id="SSF49452">
    <property type="entry name" value="Starch-binding domain-like"/>
    <property type="match status" value="1"/>
</dbReference>
<proteinExistence type="predicted"/>
<dbReference type="RefSeq" id="WP_198424549.1">
    <property type="nucleotide sequence ID" value="NZ_BLXX01000005.1"/>
</dbReference>
<dbReference type="AlphaFoldDB" id="A0A6V8MHZ9"/>
<dbReference type="GO" id="GO:0005507">
    <property type="term" value="F:copper ion binding"/>
    <property type="evidence" value="ECO:0007669"/>
    <property type="project" value="InterPro"/>
</dbReference>
<evidence type="ECO:0000259" key="4">
    <source>
        <dbReference type="Pfam" id="PF07732"/>
    </source>
</evidence>